<comment type="similarity">
    <text evidence="1 6">Belongs to the eukaryotic ribosomal protein eL24 family.</text>
</comment>
<evidence type="ECO:0000256" key="2">
    <source>
        <dbReference type="ARBA" id="ARBA00022730"/>
    </source>
</evidence>
<dbReference type="Gene3D" id="2.30.170.20">
    <property type="entry name" value="Ribosomal protein L24e"/>
    <property type="match status" value="1"/>
</dbReference>
<evidence type="ECO:0000256" key="6">
    <source>
        <dbReference type="HAMAP-Rule" id="MF_00773"/>
    </source>
</evidence>
<keyword evidence="3 6" id="KW-0863">Zinc-finger</keyword>
<comment type="subunit">
    <text evidence="6">Part of the 50S ribosomal subunit. Forms a cluster with proteins L3 and L14.</text>
</comment>
<feature type="binding site" evidence="6">
    <location>
        <position position="33"/>
    </location>
    <ligand>
        <name>Zn(2+)</name>
        <dbReference type="ChEBI" id="CHEBI:29105"/>
    </ligand>
</feature>
<keyword evidence="5 6" id="KW-0694">RNA-binding</keyword>
<evidence type="ECO:0000256" key="5">
    <source>
        <dbReference type="ARBA" id="ARBA00022884"/>
    </source>
</evidence>
<dbReference type="GO" id="GO:0003735">
    <property type="term" value="F:structural constituent of ribosome"/>
    <property type="evidence" value="ECO:0007669"/>
    <property type="project" value="InterPro"/>
</dbReference>
<dbReference type="GO" id="GO:0005840">
    <property type="term" value="C:ribosome"/>
    <property type="evidence" value="ECO:0007669"/>
    <property type="project" value="UniProtKB-KW"/>
</dbReference>
<dbReference type="FunCoup" id="D9Q2K9">
    <property type="interactions" value="60"/>
</dbReference>
<dbReference type="InterPro" id="IPR038630">
    <property type="entry name" value="L24e/L24_sf"/>
</dbReference>
<dbReference type="GO" id="GO:0019843">
    <property type="term" value="F:rRNA binding"/>
    <property type="evidence" value="ECO:0007669"/>
    <property type="project" value="UniProtKB-UniRule"/>
</dbReference>
<dbReference type="InterPro" id="IPR000988">
    <property type="entry name" value="Ribosomal_eL24-rel_N"/>
</dbReference>
<keyword evidence="6" id="KW-0687">Ribonucleoprotein</keyword>
<dbReference type="OrthoDB" id="55506at2157"/>
<proteinExistence type="inferred from homology"/>
<evidence type="ECO:0000313" key="9">
    <source>
        <dbReference type="Proteomes" id="UP000000346"/>
    </source>
</evidence>
<reference evidence="8 9" key="1">
    <citation type="journal article" date="2010" name="Appl. Environ. Microbiol.">
        <title>The genome sequence of the crenarchaeon Acidilobus saccharovorans supports a new order, Acidilobales, and suggests an important ecological role in terrestrial acidic hot springs.</title>
        <authorList>
            <person name="Mardanov A.V."/>
            <person name="Svetlitchnyi V.A."/>
            <person name="Beletsky A.V."/>
            <person name="Prokofeva M.I."/>
            <person name="Bonch-Osmolovskaya E.A."/>
            <person name="Ravin N.V."/>
            <person name="Skryabin K.G."/>
        </authorList>
    </citation>
    <scope>NUCLEOTIDE SEQUENCE [LARGE SCALE GENOMIC DNA]</scope>
    <source>
        <strain evidence="9">DSM 16705 / JCM 18335 / VKM B-2471 / 345-15</strain>
    </source>
</reference>
<keyword evidence="9" id="KW-1185">Reference proteome</keyword>
<dbReference type="Pfam" id="PF01246">
    <property type="entry name" value="Ribosomal_L24e"/>
    <property type="match status" value="1"/>
</dbReference>
<dbReference type="GO" id="GO:0008270">
    <property type="term" value="F:zinc ion binding"/>
    <property type="evidence" value="ECO:0007669"/>
    <property type="project" value="UniProtKB-UniRule"/>
</dbReference>
<evidence type="ECO:0000256" key="4">
    <source>
        <dbReference type="ARBA" id="ARBA00022833"/>
    </source>
</evidence>
<evidence type="ECO:0000256" key="3">
    <source>
        <dbReference type="ARBA" id="ARBA00022771"/>
    </source>
</evidence>
<organism evidence="8 9">
    <name type="scientific">Acidilobus saccharovorans (strain DSM 16705 / JCM 18335 / VKM B-2471 / 345-15)</name>
    <dbReference type="NCBI Taxonomy" id="666510"/>
    <lineage>
        <taxon>Archaea</taxon>
        <taxon>Thermoproteota</taxon>
        <taxon>Thermoprotei</taxon>
        <taxon>Acidilobales</taxon>
        <taxon>Acidilobaceae</taxon>
        <taxon>Acidilobus</taxon>
    </lineage>
</organism>
<dbReference type="EMBL" id="CP001742">
    <property type="protein sequence ID" value="ADL19547.1"/>
    <property type="molecule type" value="Genomic_DNA"/>
</dbReference>
<dbReference type="InterPro" id="IPR011017">
    <property type="entry name" value="TRASH_dom"/>
</dbReference>
<dbReference type="InParanoid" id="D9Q2K9"/>
<gene>
    <name evidence="6" type="primary">rpl24e</name>
    <name evidence="8" type="ordered locus">ASAC_1142</name>
</gene>
<keyword evidence="6" id="KW-0479">Metal-binding</keyword>
<name>D9Q2K9_ACIS3</name>
<evidence type="ECO:0000313" key="8">
    <source>
        <dbReference type="EMBL" id="ADL19547.1"/>
    </source>
</evidence>
<dbReference type="NCBIfam" id="NF034186">
    <property type="entry name" value="PRK14891.1-1"/>
    <property type="match status" value="1"/>
</dbReference>
<dbReference type="SMART" id="SM00746">
    <property type="entry name" value="TRASH"/>
    <property type="match status" value="1"/>
</dbReference>
<feature type="binding site" evidence="6">
    <location>
        <position position="7"/>
    </location>
    <ligand>
        <name>Zn(2+)</name>
        <dbReference type="ChEBI" id="CHEBI:29105"/>
    </ligand>
</feature>
<keyword evidence="2 6" id="KW-0699">rRNA-binding</keyword>
<protein>
    <recommendedName>
        <fullName evidence="6">Large ribosomal subunit protein eL24</fullName>
    </recommendedName>
</protein>
<dbReference type="Proteomes" id="UP000000346">
    <property type="component" value="Chromosome"/>
</dbReference>
<keyword evidence="4 6" id="KW-0862">Zinc</keyword>
<comment type="cofactor">
    <cofactor evidence="6">
        <name>Zn(2+)</name>
        <dbReference type="ChEBI" id="CHEBI:29105"/>
    </cofactor>
    <text evidence="6">Binds 1 zinc ion per subunit.</text>
</comment>
<sequence>MPKEMTCAFCGRPIEPGTGKMYVSERGEILWYCSSKCFKSAIKLKRNPRKLKWARPWVLKSLA</sequence>
<dbReference type="GeneID" id="32159983"/>
<dbReference type="GO" id="GO:1990904">
    <property type="term" value="C:ribonucleoprotein complex"/>
    <property type="evidence" value="ECO:0007669"/>
    <property type="project" value="UniProtKB-KW"/>
</dbReference>
<evidence type="ECO:0000259" key="7">
    <source>
        <dbReference type="SMART" id="SM00746"/>
    </source>
</evidence>
<feature type="binding site" evidence="6">
    <location>
        <position position="37"/>
    </location>
    <ligand>
        <name>Zn(2+)</name>
        <dbReference type="ChEBI" id="CHEBI:29105"/>
    </ligand>
</feature>
<keyword evidence="6 8" id="KW-0689">Ribosomal protein</keyword>
<feature type="binding site" evidence="6">
    <location>
        <position position="10"/>
    </location>
    <ligand>
        <name>Zn(2+)</name>
        <dbReference type="ChEBI" id="CHEBI:29105"/>
    </ligand>
</feature>
<feature type="domain" description="TRASH" evidence="7">
    <location>
        <begin position="7"/>
        <end position="45"/>
    </location>
</feature>
<feature type="zinc finger region" description="C4-type" evidence="6">
    <location>
        <begin position="7"/>
        <end position="37"/>
    </location>
</feature>
<dbReference type="eggNOG" id="arCOG01950">
    <property type="taxonomic scope" value="Archaea"/>
</dbReference>
<dbReference type="STRING" id="666510.ASAC_1142"/>
<accession>D9Q2K9</accession>
<dbReference type="RefSeq" id="WP_013267059.1">
    <property type="nucleotide sequence ID" value="NC_014374.1"/>
</dbReference>
<dbReference type="KEGG" id="asc:ASAC_1142"/>
<evidence type="ECO:0000256" key="1">
    <source>
        <dbReference type="ARBA" id="ARBA00005647"/>
    </source>
</evidence>
<dbReference type="HOGENOM" id="CLU_190191_0_0_2"/>
<dbReference type="CDD" id="cd00472">
    <property type="entry name" value="Ribosomal_L24e_L24"/>
    <property type="match status" value="1"/>
</dbReference>
<comment type="function">
    <text evidence="6">Binds to the 23S rRNA.</text>
</comment>
<dbReference type="AlphaFoldDB" id="D9Q2K9"/>
<dbReference type="HAMAP" id="MF_00773">
    <property type="entry name" value="Ribosomal_eL24"/>
    <property type="match status" value="1"/>
</dbReference>
<dbReference type="SUPFAM" id="SSF57716">
    <property type="entry name" value="Glucocorticoid receptor-like (DNA-binding domain)"/>
    <property type="match status" value="1"/>
</dbReference>
<dbReference type="GO" id="GO:0006412">
    <property type="term" value="P:translation"/>
    <property type="evidence" value="ECO:0007669"/>
    <property type="project" value="UniProtKB-UniRule"/>
</dbReference>
<dbReference type="InterPro" id="IPR055345">
    <property type="entry name" value="Ribosomal_eL24-rel_arc"/>
</dbReference>